<keyword evidence="1" id="KW-0812">Transmembrane</keyword>
<evidence type="ECO:0000256" key="2">
    <source>
        <dbReference type="SAM" id="SignalP"/>
    </source>
</evidence>
<evidence type="ECO:0000313" key="4">
    <source>
        <dbReference type="Proteomes" id="UP001059617"/>
    </source>
</evidence>
<name>A0ABY5W9T4_9ACTN</name>
<sequence>MWAKYGKTLAAALVLVVTAVQAALSDSRLSDVEGVQIAIAATNAGLIYLVPNTTRYPWVKLALSALLAVLQLLTTLIIDGVSSADVSALFLAALLVLSGVAPSQSGGQQSSGDARRDALAEL</sequence>
<organism evidence="3 4">
    <name type="scientific">Dactylosporangium fulvum</name>
    <dbReference type="NCBI Taxonomy" id="53359"/>
    <lineage>
        <taxon>Bacteria</taxon>
        <taxon>Bacillati</taxon>
        <taxon>Actinomycetota</taxon>
        <taxon>Actinomycetes</taxon>
        <taxon>Micromonosporales</taxon>
        <taxon>Micromonosporaceae</taxon>
        <taxon>Dactylosporangium</taxon>
    </lineage>
</organism>
<evidence type="ECO:0008006" key="5">
    <source>
        <dbReference type="Google" id="ProtNLM"/>
    </source>
</evidence>
<evidence type="ECO:0000256" key="1">
    <source>
        <dbReference type="SAM" id="Phobius"/>
    </source>
</evidence>
<evidence type="ECO:0000313" key="3">
    <source>
        <dbReference type="EMBL" id="UWP85861.1"/>
    </source>
</evidence>
<feature type="transmembrane region" description="Helical" evidence="1">
    <location>
        <begin position="35"/>
        <end position="51"/>
    </location>
</feature>
<accession>A0ABY5W9T4</accession>
<reference evidence="3" key="1">
    <citation type="submission" date="2021-04" db="EMBL/GenBank/DDBJ databases">
        <authorList>
            <person name="Hartkoorn R.C."/>
            <person name="Beaudoing E."/>
            <person name="Hot D."/>
        </authorList>
    </citation>
    <scope>NUCLEOTIDE SEQUENCE</scope>
    <source>
        <strain evidence="3">NRRL B-16292</strain>
    </source>
</reference>
<feature type="transmembrane region" description="Helical" evidence="1">
    <location>
        <begin position="58"/>
        <end position="78"/>
    </location>
</feature>
<feature type="chain" id="PRO_5046958491" description="Holin" evidence="2">
    <location>
        <begin position="23"/>
        <end position="122"/>
    </location>
</feature>
<keyword evidence="1" id="KW-1133">Transmembrane helix</keyword>
<protein>
    <recommendedName>
        <fullName evidence="5">Holin</fullName>
    </recommendedName>
</protein>
<keyword evidence="2" id="KW-0732">Signal</keyword>
<dbReference type="EMBL" id="CP073720">
    <property type="protein sequence ID" value="UWP85861.1"/>
    <property type="molecule type" value="Genomic_DNA"/>
</dbReference>
<keyword evidence="1" id="KW-0472">Membrane</keyword>
<dbReference type="RefSeq" id="WP_259864195.1">
    <property type="nucleotide sequence ID" value="NZ_BAAAST010000130.1"/>
</dbReference>
<reference evidence="3" key="2">
    <citation type="submission" date="2022-09" db="EMBL/GenBank/DDBJ databases">
        <title>Biosynthetic gene clusters of Dactylosporangioum fulvum.</title>
        <authorList>
            <person name="Caradec T."/>
        </authorList>
    </citation>
    <scope>NUCLEOTIDE SEQUENCE</scope>
    <source>
        <strain evidence="3">NRRL B-16292</strain>
    </source>
</reference>
<dbReference type="Proteomes" id="UP001059617">
    <property type="component" value="Chromosome"/>
</dbReference>
<keyword evidence="4" id="KW-1185">Reference proteome</keyword>
<feature type="signal peptide" evidence="2">
    <location>
        <begin position="1"/>
        <end position="22"/>
    </location>
</feature>
<gene>
    <name evidence="3" type="ORF">Dfulv_17080</name>
</gene>
<feature type="transmembrane region" description="Helical" evidence="1">
    <location>
        <begin position="84"/>
        <end position="101"/>
    </location>
</feature>
<proteinExistence type="predicted"/>